<evidence type="ECO:0000313" key="4">
    <source>
        <dbReference type="Proteomes" id="UP000782554"/>
    </source>
</evidence>
<proteinExistence type="predicted"/>
<evidence type="ECO:0000256" key="1">
    <source>
        <dbReference type="SAM" id="Phobius"/>
    </source>
</evidence>
<keyword evidence="1" id="KW-0812">Transmembrane</keyword>
<comment type="caution">
    <text evidence="3">The sequence shown here is derived from an EMBL/GenBank/DDBJ whole genome shotgun (WGS) entry which is preliminary data.</text>
</comment>
<keyword evidence="4" id="KW-1185">Reference proteome</keyword>
<dbReference type="SMART" id="SM00421">
    <property type="entry name" value="HTH_LUXR"/>
    <property type="match status" value="1"/>
</dbReference>
<accession>A0ABS7JVT1</accession>
<feature type="domain" description="HTH luxR-type" evidence="2">
    <location>
        <begin position="84"/>
        <end position="141"/>
    </location>
</feature>
<dbReference type="EMBL" id="JAIGNU010000002">
    <property type="protein sequence ID" value="MBX7501702.1"/>
    <property type="molecule type" value="Genomic_DNA"/>
</dbReference>
<keyword evidence="1" id="KW-0472">Membrane</keyword>
<dbReference type="InterPro" id="IPR000792">
    <property type="entry name" value="Tscrpt_reg_LuxR_C"/>
</dbReference>
<evidence type="ECO:0000313" key="3">
    <source>
        <dbReference type="EMBL" id="MBX7501702.1"/>
    </source>
</evidence>
<reference evidence="3 4" key="1">
    <citation type="submission" date="2021-08" db="EMBL/GenBank/DDBJ databases">
        <title>Comparative Genomics Analysis of the Genus Qipengyuania Reveals Extensive Genetic Diversity and Metabolic Versatility, Including the Description of Fifteen Novel Species.</title>
        <authorList>
            <person name="Liu Y."/>
        </authorList>
    </citation>
    <scope>NUCLEOTIDE SEQUENCE [LARGE SCALE GENOMIC DNA]</scope>
    <source>
        <strain evidence="3 4">YG27</strain>
    </source>
</reference>
<evidence type="ECO:0000259" key="2">
    <source>
        <dbReference type="SMART" id="SM00421"/>
    </source>
</evidence>
<dbReference type="Gene3D" id="1.10.10.10">
    <property type="entry name" value="Winged helix-like DNA-binding domain superfamily/Winged helix DNA-binding domain"/>
    <property type="match status" value="1"/>
</dbReference>
<dbReference type="InterPro" id="IPR036388">
    <property type="entry name" value="WH-like_DNA-bd_sf"/>
</dbReference>
<protein>
    <recommendedName>
        <fullName evidence="2">HTH luxR-type domain-containing protein</fullName>
    </recommendedName>
</protein>
<feature type="transmembrane region" description="Helical" evidence="1">
    <location>
        <begin position="30"/>
        <end position="51"/>
    </location>
</feature>
<organism evidence="3 4">
    <name type="scientific">Qipengyuania mesophila</name>
    <dbReference type="NCBI Taxonomy" id="2867246"/>
    <lineage>
        <taxon>Bacteria</taxon>
        <taxon>Pseudomonadati</taxon>
        <taxon>Pseudomonadota</taxon>
        <taxon>Alphaproteobacteria</taxon>
        <taxon>Sphingomonadales</taxon>
        <taxon>Erythrobacteraceae</taxon>
        <taxon>Qipengyuania</taxon>
    </lineage>
</organism>
<keyword evidence="1" id="KW-1133">Transmembrane helix</keyword>
<dbReference type="Proteomes" id="UP000782554">
    <property type="component" value="Unassembled WGS sequence"/>
</dbReference>
<dbReference type="InterPro" id="IPR016032">
    <property type="entry name" value="Sig_transdc_resp-reg_C-effctor"/>
</dbReference>
<dbReference type="RefSeq" id="WP_221602910.1">
    <property type="nucleotide sequence ID" value="NZ_JAIGNU010000002.1"/>
</dbReference>
<gene>
    <name evidence="3" type="ORF">K3181_09630</name>
</gene>
<name>A0ABS7JVT1_9SPHN</name>
<dbReference type="SUPFAM" id="SSF46894">
    <property type="entry name" value="C-terminal effector domain of the bipartite response regulators"/>
    <property type="match status" value="1"/>
</dbReference>
<sequence length="162" mass="16918">MTFVVVLQALAAAFFLADLAGDMASEPADGHLIVESVAALTLIVSVVLGAIQIRHLIASARTDEASVAVARGALGQLVQLRFAQWLLTPAETDVALFALKGCDVAEIAAMRGAATGTVRAQLARIYAKAGVTSHTALLALFVDELIDTSFLRPKGTEEEDTA</sequence>